<feature type="domain" description="Deoxynucleoside kinase" evidence="14">
    <location>
        <begin position="82"/>
        <end position="314"/>
    </location>
</feature>
<dbReference type="PIRSF" id="PIRSF000543">
    <property type="entry name" value="NADH_UQ_42KD"/>
    <property type="match status" value="1"/>
</dbReference>
<keyword evidence="8 13" id="KW-0679">Respiratory chain</keyword>
<keyword evidence="11 13" id="KW-0249">Electron transport</keyword>
<keyword evidence="7 13" id="KW-0285">Flavoprotein</keyword>
<keyword evidence="9 13" id="KW-0274">FAD</keyword>
<evidence type="ECO:0000256" key="6">
    <source>
        <dbReference type="ARBA" id="ARBA00022448"/>
    </source>
</evidence>
<evidence type="ECO:0000256" key="3">
    <source>
        <dbReference type="ARBA" id="ARBA00004305"/>
    </source>
</evidence>
<evidence type="ECO:0000313" key="16">
    <source>
        <dbReference type="Proteomes" id="UP001634394"/>
    </source>
</evidence>
<reference evidence="15 16" key="1">
    <citation type="submission" date="2024-11" db="EMBL/GenBank/DDBJ databases">
        <title>Chromosome-level genome assembly of the freshwater bivalve Anodonta woodiana.</title>
        <authorList>
            <person name="Chen X."/>
        </authorList>
    </citation>
    <scope>NUCLEOTIDE SEQUENCE [LARGE SCALE GENOMIC DNA]</scope>
    <source>
        <strain evidence="15">MN2024</strain>
        <tissue evidence="15">Gills</tissue>
    </source>
</reference>
<dbReference type="Pfam" id="PF01712">
    <property type="entry name" value="dNK"/>
    <property type="match status" value="1"/>
</dbReference>
<comment type="subcellular location">
    <subcellularLocation>
        <location evidence="3 13">Mitochondrion matrix</location>
    </subcellularLocation>
</comment>
<dbReference type="AlphaFoldDB" id="A0ABD3T309"/>
<dbReference type="EMBL" id="JBJQND010000019">
    <property type="protein sequence ID" value="KAL3831260.1"/>
    <property type="molecule type" value="Genomic_DNA"/>
</dbReference>
<proteinExistence type="inferred from homology"/>
<evidence type="ECO:0000256" key="2">
    <source>
        <dbReference type="ARBA" id="ARBA00003195"/>
    </source>
</evidence>
<evidence type="ECO:0000256" key="1">
    <source>
        <dbReference type="ARBA" id="ARBA00001974"/>
    </source>
</evidence>
<evidence type="ECO:0000313" key="15">
    <source>
        <dbReference type="EMBL" id="KAL3831260.1"/>
    </source>
</evidence>
<dbReference type="Proteomes" id="UP001634394">
    <property type="component" value="Unassembled WGS sequence"/>
</dbReference>
<evidence type="ECO:0000256" key="10">
    <source>
        <dbReference type="ARBA" id="ARBA00022946"/>
    </source>
</evidence>
<evidence type="ECO:0000259" key="14">
    <source>
        <dbReference type="Pfam" id="PF01712"/>
    </source>
</evidence>
<dbReference type="InterPro" id="IPR027417">
    <property type="entry name" value="P-loop_NTPase"/>
</dbReference>
<evidence type="ECO:0000256" key="13">
    <source>
        <dbReference type="PIRNR" id="PIRNR000543"/>
    </source>
</evidence>
<gene>
    <name evidence="15" type="ORF">ACJMK2_023034</name>
</gene>
<keyword evidence="16" id="KW-1185">Reference proteome</keyword>
<evidence type="ECO:0000256" key="5">
    <source>
        <dbReference type="ARBA" id="ARBA00017279"/>
    </source>
</evidence>
<dbReference type="GO" id="GO:0005759">
    <property type="term" value="C:mitochondrial matrix"/>
    <property type="evidence" value="ECO:0007669"/>
    <property type="project" value="UniProtKB-SubCell"/>
</dbReference>
<evidence type="ECO:0000256" key="8">
    <source>
        <dbReference type="ARBA" id="ARBA00022660"/>
    </source>
</evidence>
<evidence type="ECO:0000256" key="11">
    <source>
        <dbReference type="ARBA" id="ARBA00022982"/>
    </source>
</evidence>
<comment type="cofactor">
    <cofactor evidence="1 13">
        <name>FAD</name>
        <dbReference type="ChEBI" id="CHEBI:57692"/>
    </cofactor>
</comment>
<dbReference type="InterPro" id="IPR050566">
    <property type="entry name" value="Deoxyribonucleoside_kinase"/>
</dbReference>
<dbReference type="PANTHER" id="PTHR10513">
    <property type="entry name" value="DEOXYNUCLEOSIDE KINASE"/>
    <property type="match status" value="1"/>
</dbReference>
<comment type="similarity">
    <text evidence="4 13">Belongs to the complex I NDUFA10 subunit family.</text>
</comment>
<evidence type="ECO:0000256" key="7">
    <source>
        <dbReference type="ARBA" id="ARBA00022630"/>
    </source>
</evidence>
<organism evidence="15 16">
    <name type="scientific">Sinanodonta woodiana</name>
    <name type="common">Chinese pond mussel</name>
    <name type="synonym">Anodonta woodiana</name>
    <dbReference type="NCBI Taxonomy" id="1069815"/>
    <lineage>
        <taxon>Eukaryota</taxon>
        <taxon>Metazoa</taxon>
        <taxon>Spiralia</taxon>
        <taxon>Lophotrochozoa</taxon>
        <taxon>Mollusca</taxon>
        <taxon>Bivalvia</taxon>
        <taxon>Autobranchia</taxon>
        <taxon>Heteroconchia</taxon>
        <taxon>Palaeoheterodonta</taxon>
        <taxon>Unionida</taxon>
        <taxon>Unionoidea</taxon>
        <taxon>Unionidae</taxon>
        <taxon>Unioninae</taxon>
        <taxon>Sinanodonta</taxon>
    </lineage>
</organism>
<evidence type="ECO:0000256" key="9">
    <source>
        <dbReference type="ARBA" id="ARBA00022827"/>
    </source>
</evidence>
<dbReference type="InterPro" id="IPR031314">
    <property type="entry name" value="DNK_dom"/>
</dbReference>
<evidence type="ECO:0000256" key="4">
    <source>
        <dbReference type="ARBA" id="ARBA00008606"/>
    </source>
</evidence>
<sequence length="408" mass="48277">MAASTSRILLLSRKCNLGVIRKKAFLTPAVLGCQTRVANLTSVRSKPIQRKKPWPYEKWGYSFWTQYIDDTRKRFNDNTKVIVVEGNIGVGKTEFAKKIAEMFDMRYFPDIQMDDLFTIPWNGFDLRELDEQLPWNLQCFDLKDFLTIDPKQHPDKVLALTKTQFRMYQERFRNYTNALAHLLNTGQGVVLDRSVFGEVAIVDALYKMGYFRKEGFEYLREVRKYSICELWKPHLVIYLDAPISMVQEKIKKKNKPLEVRSPILNNEDFLKAIDDNYKSNFLPYMRKYAEVLSYDLTEMPEMDIVVEDLEELDLMEPPMEEYDQEDRFSDWHHEQNFDFNGYRVDVSNPDNFVIRYMGIPEPFECPELRVMGDNIDTYRKVVLQDPRVKFQTGYNPENVSSWKLLLKV</sequence>
<evidence type="ECO:0000256" key="12">
    <source>
        <dbReference type="ARBA" id="ARBA00023128"/>
    </source>
</evidence>
<name>A0ABD3T309_SINWO</name>
<accession>A0ABD3T309</accession>
<dbReference type="Gene3D" id="3.40.50.300">
    <property type="entry name" value="P-loop containing nucleotide triphosphate hydrolases"/>
    <property type="match status" value="1"/>
</dbReference>
<protein>
    <recommendedName>
        <fullName evidence="5 13">NADH dehydrogenase [ubiquinone] 1 alpha subcomplex subunit 10, mitochondrial</fullName>
    </recommendedName>
</protein>
<dbReference type="InterPro" id="IPR015828">
    <property type="entry name" value="NDUFA10"/>
</dbReference>
<dbReference type="SUPFAM" id="SSF52540">
    <property type="entry name" value="P-loop containing nucleoside triphosphate hydrolases"/>
    <property type="match status" value="1"/>
</dbReference>
<keyword evidence="12 13" id="KW-0496">Mitochondrion</keyword>
<comment type="function">
    <text evidence="2 13">Accessory subunit of the mitochondrial membrane respiratory chain NADH dehydrogenase (Complex I), that is believed not to be involved in catalysis. Complex I functions in the transfer of electrons from NADH to the respiratory chain. The immediate electron acceptor for the enzyme is believed to be ubiquinone.</text>
</comment>
<comment type="caution">
    <text evidence="15">The sequence shown here is derived from an EMBL/GenBank/DDBJ whole genome shotgun (WGS) entry which is preliminary data.</text>
</comment>
<keyword evidence="6 13" id="KW-0813">Transport</keyword>
<dbReference type="PANTHER" id="PTHR10513:SF15">
    <property type="entry name" value="NADH DEHYDROGENASE [UBIQUINONE] 1 ALPHA SUBCOMPLEX SUBUNIT 10, MITOCHONDRIAL"/>
    <property type="match status" value="1"/>
</dbReference>
<keyword evidence="10" id="KW-0809">Transit peptide</keyword>